<dbReference type="AlphaFoldDB" id="V7AWM9"/>
<reference evidence="3" key="1">
    <citation type="journal article" date="2014" name="Nat. Genet.">
        <title>A reference genome for common bean and genome-wide analysis of dual domestications.</title>
        <authorList>
            <person name="Schmutz J."/>
            <person name="McClean P.E."/>
            <person name="Mamidi S."/>
            <person name="Wu G.A."/>
            <person name="Cannon S.B."/>
            <person name="Grimwood J."/>
            <person name="Jenkins J."/>
            <person name="Shu S."/>
            <person name="Song Q."/>
            <person name="Chavarro C."/>
            <person name="Torres-Torres M."/>
            <person name="Geffroy V."/>
            <person name="Moghaddam S.M."/>
            <person name="Gao D."/>
            <person name="Abernathy B."/>
            <person name="Barry K."/>
            <person name="Blair M."/>
            <person name="Brick M.A."/>
            <person name="Chovatia M."/>
            <person name="Gepts P."/>
            <person name="Goodstein D.M."/>
            <person name="Gonzales M."/>
            <person name="Hellsten U."/>
            <person name="Hyten D.L."/>
            <person name="Jia G."/>
            <person name="Kelly J.D."/>
            <person name="Kudrna D."/>
            <person name="Lee R."/>
            <person name="Richard M.M."/>
            <person name="Miklas P.N."/>
            <person name="Osorno J.M."/>
            <person name="Rodrigues J."/>
            <person name="Thareau V."/>
            <person name="Urrea C.A."/>
            <person name="Wang M."/>
            <person name="Yu Y."/>
            <person name="Zhang M."/>
            <person name="Wing R.A."/>
            <person name="Cregan P.B."/>
            <person name="Rokhsar D.S."/>
            <person name="Jackson S.A."/>
        </authorList>
    </citation>
    <scope>NUCLEOTIDE SEQUENCE [LARGE SCALE GENOMIC DNA]</scope>
    <source>
        <strain evidence="3">cv. G19833</strain>
    </source>
</reference>
<dbReference type="STRING" id="3885.V7AWM9"/>
<dbReference type="EMBL" id="CM002296">
    <property type="protein sequence ID" value="ESW09033.1"/>
    <property type="molecule type" value="Genomic_DNA"/>
</dbReference>
<dbReference type="OMA" id="YFRICKE"/>
<proteinExistence type="predicted"/>
<evidence type="ECO:0000313" key="3">
    <source>
        <dbReference type="Proteomes" id="UP000000226"/>
    </source>
</evidence>
<keyword evidence="1" id="KW-0472">Membrane</keyword>
<evidence type="ECO:0000313" key="2">
    <source>
        <dbReference type="EMBL" id="ESW09033.1"/>
    </source>
</evidence>
<keyword evidence="1" id="KW-1133">Transmembrane helix</keyword>
<protein>
    <submittedName>
        <fullName evidence="2">Uncharacterized protein</fullName>
    </submittedName>
</protein>
<gene>
    <name evidence="2" type="ORF">PHAVU_009G094600g</name>
</gene>
<feature type="transmembrane region" description="Helical" evidence="1">
    <location>
        <begin position="393"/>
        <end position="417"/>
    </location>
</feature>
<keyword evidence="3" id="KW-1185">Reference proteome</keyword>
<sequence length="419" mass="48918">MMNHSDFVVDFKEMLKGAEAPVTDECCIYRVPYCIRRLKEDAYTPTVVSIGPFHHNRHPRLHTMERHKLMYCKAFLERTQTSLERWIHYVEGAELQFRRCYSEAIEFNKEELVKIILVDCGFILELFWRYHDDNKSQDDTFLSIPWLSTHIRLDLLLLENQLPFFILHNLFRLSFSTTTNNIPSFIQLTFNYFGYYNTSKLSSGNVSIIRHFTDLLRTFHLQHPEESRPSRIDNPVENCPSATELSEAGVRFKVKTTSKCLLELRFSGGVFEIPQLDVDDSTELLFRNMVALEQCYYPSKSYITDYAKVLDVLINTSRDVDILIRKRVLVNWLGDTDSVAKMFNALMQNVTESTLSLDYFRICQDLSAFHKNPWNNLKSTLRRDYCRSPWQTAATIAAIVILVLSLVQTICSILQVIQK</sequence>
<dbReference type="InterPro" id="IPR004158">
    <property type="entry name" value="DUF247_pln"/>
</dbReference>
<organism evidence="2 3">
    <name type="scientific">Phaseolus vulgaris</name>
    <name type="common">Kidney bean</name>
    <name type="synonym">French bean</name>
    <dbReference type="NCBI Taxonomy" id="3885"/>
    <lineage>
        <taxon>Eukaryota</taxon>
        <taxon>Viridiplantae</taxon>
        <taxon>Streptophyta</taxon>
        <taxon>Embryophyta</taxon>
        <taxon>Tracheophyta</taxon>
        <taxon>Spermatophyta</taxon>
        <taxon>Magnoliopsida</taxon>
        <taxon>eudicotyledons</taxon>
        <taxon>Gunneridae</taxon>
        <taxon>Pentapetalae</taxon>
        <taxon>rosids</taxon>
        <taxon>fabids</taxon>
        <taxon>Fabales</taxon>
        <taxon>Fabaceae</taxon>
        <taxon>Papilionoideae</taxon>
        <taxon>50 kb inversion clade</taxon>
        <taxon>NPAAA clade</taxon>
        <taxon>indigoferoid/millettioid clade</taxon>
        <taxon>Phaseoleae</taxon>
        <taxon>Phaseolus</taxon>
    </lineage>
</organism>
<dbReference type="PANTHER" id="PTHR31170:SF23">
    <property type="match status" value="1"/>
</dbReference>
<dbReference type="Gramene" id="ESW09033">
    <property type="protein sequence ID" value="ESW09033"/>
    <property type="gene ID" value="PHAVU_009G094600g"/>
</dbReference>
<name>V7AWM9_PHAVU</name>
<dbReference type="Proteomes" id="UP000000226">
    <property type="component" value="Chromosome 9"/>
</dbReference>
<accession>V7AWM9</accession>
<dbReference type="OrthoDB" id="672127at2759"/>
<evidence type="ECO:0000256" key="1">
    <source>
        <dbReference type="SAM" id="Phobius"/>
    </source>
</evidence>
<dbReference type="Pfam" id="PF03140">
    <property type="entry name" value="DUF247"/>
    <property type="match status" value="1"/>
</dbReference>
<keyword evidence="1" id="KW-0812">Transmembrane</keyword>
<dbReference type="PANTHER" id="PTHR31170">
    <property type="entry name" value="BNAC04G53230D PROTEIN"/>
    <property type="match status" value="1"/>
</dbReference>
<dbReference type="eggNOG" id="ENOG502RY48">
    <property type="taxonomic scope" value="Eukaryota"/>
</dbReference>